<sequence>MVILGISALYHDSAAAIIIDGKVKVAMHEERFSRVKHDKSFPLNAIRACLEDCSLTIANVDIVTYYEKPLLKFERLLDTFHQHAPKGLNTFLKSMPKWGKESLFIKKIIRKELGKLGIIKEKTKILFSEHHLSHASQSYFGSGYNNAAILVIDGVGEWVTSTIGYGHGNKIKILEEQHYPHSLGLLYSSFTYFLGFKVNSGEYKLMGLAPFGDDNSNEYQKYKRLILDNLLTVKKNGSITINQSFFDYSIGSKMIKTNKWEKLFGIKKREPESKLNLSHCNLALAIQHLVEDISLRIVKYVKKLTNSNNLCLSGGFFLNGAVNGKIVESNIFENVHVPFAPGDAGGAIGACLAIWNIYLEKKTHNNTINNVYLGRKYEDKLIKNELLKKNAFFVKYSKFDALISDVTTLLSEGKIIGWYQGRSEFGPRALGNRSILADPRLVNAQNVINNDVKFRESFRPFAPAILQSHANQYFNIVSSPHMQFVKEIRQEYQFIIKDKHSRTIVEQLQLPRSPFPSITHVDFTSRVQTVNRKDNERFWQLLTHFHNSTGCPMLLNTSFNIRGEPIVETPYDALNCFYSSGIDYLVINNFLLKKRIWNR</sequence>
<evidence type="ECO:0000256" key="1">
    <source>
        <dbReference type="ARBA" id="ARBA00006129"/>
    </source>
</evidence>
<gene>
    <name evidence="4" type="ORF">PEDI_55030</name>
</gene>
<dbReference type="Pfam" id="PF16861">
    <property type="entry name" value="Carbam_trans_C"/>
    <property type="match status" value="1"/>
</dbReference>
<dbReference type="EMBL" id="BQKE01000009">
    <property type="protein sequence ID" value="GJM64951.1"/>
    <property type="molecule type" value="Genomic_DNA"/>
</dbReference>
<dbReference type="InterPro" id="IPR051338">
    <property type="entry name" value="NodU/CmcH_Carbamoyltrnsfr"/>
</dbReference>
<dbReference type="InterPro" id="IPR003696">
    <property type="entry name" value="Carbtransf_dom"/>
</dbReference>
<dbReference type="PANTHER" id="PTHR34847:SF1">
    <property type="entry name" value="NODULATION PROTEIN U"/>
    <property type="match status" value="1"/>
</dbReference>
<protein>
    <submittedName>
        <fullName evidence="4">Carbamoyltransferase</fullName>
    </submittedName>
</protein>
<evidence type="ECO:0000313" key="4">
    <source>
        <dbReference type="EMBL" id="GJM64951.1"/>
    </source>
</evidence>
<evidence type="ECO:0000313" key="5">
    <source>
        <dbReference type="Proteomes" id="UP001310022"/>
    </source>
</evidence>
<dbReference type="AlphaFoldDB" id="A0AAN4W5C0"/>
<dbReference type="RefSeq" id="WP_338240019.1">
    <property type="nucleotide sequence ID" value="NZ_BQKE01000009.1"/>
</dbReference>
<dbReference type="InterPro" id="IPR031730">
    <property type="entry name" value="Carbam_trans_C"/>
</dbReference>
<comment type="similarity">
    <text evidence="1">Belongs to the NodU/CmcH family.</text>
</comment>
<dbReference type="InterPro" id="IPR043129">
    <property type="entry name" value="ATPase_NBD"/>
</dbReference>
<keyword evidence="5" id="KW-1185">Reference proteome</keyword>
<dbReference type="Gene3D" id="3.30.420.40">
    <property type="match status" value="2"/>
</dbReference>
<evidence type="ECO:0000259" key="3">
    <source>
        <dbReference type="Pfam" id="PF16861"/>
    </source>
</evidence>
<accession>A0AAN4W5C0</accession>
<dbReference type="GO" id="GO:0003824">
    <property type="term" value="F:catalytic activity"/>
    <property type="evidence" value="ECO:0007669"/>
    <property type="project" value="InterPro"/>
</dbReference>
<dbReference type="InterPro" id="IPR038152">
    <property type="entry name" value="Carbam_trans_C_sf"/>
</dbReference>
<dbReference type="Proteomes" id="UP001310022">
    <property type="component" value="Unassembled WGS sequence"/>
</dbReference>
<dbReference type="Gene3D" id="3.90.870.20">
    <property type="entry name" value="Carbamoyltransferase, C-terminal domain"/>
    <property type="match status" value="1"/>
</dbReference>
<dbReference type="SUPFAM" id="SSF53067">
    <property type="entry name" value="Actin-like ATPase domain"/>
    <property type="match status" value="1"/>
</dbReference>
<comment type="caution">
    <text evidence="4">The sequence shown here is derived from an EMBL/GenBank/DDBJ whole genome shotgun (WGS) entry which is preliminary data.</text>
</comment>
<dbReference type="CDD" id="cd24098">
    <property type="entry name" value="ASKHA_NBD_TobZ_N"/>
    <property type="match status" value="1"/>
</dbReference>
<dbReference type="PANTHER" id="PTHR34847">
    <property type="entry name" value="NODULATION PROTEIN U"/>
    <property type="match status" value="1"/>
</dbReference>
<organism evidence="4 5">
    <name type="scientific">Persicobacter diffluens</name>
    <dbReference type="NCBI Taxonomy" id="981"/>
    <lineage>
        <taxon>Bacteria</taxon>
        <taxon>Pseudomonadati</taxon>
        <taxon>Bacteroidota</taxon>
        <taxon>Cytophagia</taxon>
        <taxon>Cytophagales</taxon>
        <taxon>Persicobacteraceae</taxon>
        <taxon>Persicobacter</taxon>
    </lineage>
</organism>
<reference evidence="4 5" key="1">
    <citation type="submission" date="2021-12" db="EMBL/GenBank/DDBJ databases">
        <title>Genome sequencing of bacteria with rrn-lacking chromosome and rrn-plasmid.</title>
        <authorList>
            <person name="Anda M."/>
            <person name="Iwasaki W."/>
        </authorList>
    </citation>
    <scope>NUCLEOTIDE SEQUENCE [LARGE SCALE GENOMIC DNA]</scope>
    <source>
        <strain evidence="4 5">NBRC 15940</strain>
    </source>
</reference>
<feature type="domain" description="Carbamoyltransferase" evidence="2">
    <location>
        <begin position="3"/>
        <end position="351"/>
    </location>
</feature>
<name>A0AAN4W5C0_9BACT</name>
<evidence type="ECO:0000259" key="2">
    <source>
        <dbReference type="Pfam" id="PF02543"/>
    </source>
</evidence>
<feature type="domain" description="Carbamoyltransferase C-terminal" evidence="3">
    <location>
        <begin position="409"/>
        <end position="594"/>
    </location>
</feature>
<dbReference type="Pfam" id="PF02543">
    <property type="entry name" value="Carbam_trans_N"/>
    <property type="match status" value="1"/>
</dbReference>
<proteinExistence type="inferred from homology"/>